<dbReference type="InterPro" id="IPR014729">
    <property type="entry name" value="Rossmann-like_a/b/a_fold"/>
</dbReference>
<gene>
    <name evidence="1" type="ORF">CW751_00370</name>
</gene>
<comment type="caution">
    <text evidence="1">The sequence shown here is derived from an EMBL/GenBank/DDBJ whole genome shotgun (WGS) entry which is preliminary data.</text>
</comment>
<dbReference type="Proteomes" id="UP000236654">
    <property type="component" value="Unassembled WGS sequence"/>
</dbReference>
<dbReference type="EMBL" id="PJNI01000001">
    <property type="protein sequence ID" value="PKR81829.1"/>
    <property type="molecule type" value="Genomic_DNA"/>
</dbReference>
<accession>A0A2I0R5K5</accession>
<dbReference type="Pfam" id="PF04244">
    <property type="entry name" value="DPRP"/>
    <property type="match status" value="1"/>
</dbReference>
<evidence type="ECO:0008006" key="3">
    <source>
        <dbReference type="Google" id="ProtNLM"/>
    </source>
</evidence>
<proteinExistence type="predicted"/>
<dbReference type="AlphaFoldDB" id="A0A2I0R5K5"/>
<dbReference type="OrthoDB" id="5288100at2"/>
<organism evidence="1 2">
    <name type="scientific">Brumimicrobium salinarum</name>
    <dbReference type="NCBI Taxonomy" id="2058658"/>
    <lineage>
        <taxon>Bacteria</taxon>
        <taxon>Pseudomonadati</taxon>
        <taxon>Bacteroidota</taxon>
        <taxon>Flavobacteriia</taxon>
        <taxon>Flavobacteriales</taxon>
        <taxon>Crocinitomicaceae</taxon>
        <taxon>Brumimicrobium</taxon>
    </lineage>
</organism>
<name>A0A2I0R5K5_9FLAO</name>
<dbReference type="InterPro" id="IPR007357">
    <property type="entry name" value="PhrB-like"/>
</dbReference>
<protein>
    <recommendedName>
        <fullName evidence="3">Cryptochrome/photolyase family protein</fullName>
    </recommendedName>
</protein>
<reference evidence="1 2" key="1">
    <citation type="submission" date="2017-12" db="EMBL/GenBank/DDBJ databases">
        <title>The draft genome sequence of Brumimicrobium saltpan LHR20.</title>
        <authorList>
            <person name="Do Z.-J."/>
            <person name="Luo H.-R."/>
        </authorList>
    </citation>
    <scope>NUCLEOTIDE SEQUENCE [LARGE SCALE GENOMIC DNA]</scope>
    <source>
        <strain evidence="1 2">LHR20</strain>
    </source>
</reference>
<dbReference type="Gene3D" id="3.40.50.620">
    <property type="entry name" value="HUPs"/>
    <property type="match status" value="1"/>
</dbReference>
<keyword evidence="2" id="KW-1185">Reference proteome</keyword>
<sequence>MKKTIQLVFPHQLFEESELLHNKNEIILIEEHLFFKQYKFHKQKVAFHRATMKGYAAYLTAQKKKRLLY</sequence>
<evidence type="ECO:0000313" key="1">
    <source>
        <dbReference type="EMBL" id="PKR81829.1"/>
    </source>
</evidence>
<evidence type="ECO:0000313" key="2">
    <source>
        <dbReference type="Proteomes" id="UP000236654"/>
    </source>
</evidence>
<dbReference type="RefSeq" id="WP_101332975.1">
    <property type="nucleotide sequence ID" value="NZ_PJNI01000001.1"/>
</dbReference>